<evidence type="ECO:0000259" key="2">
    <source>
        <dbReference type="Pfam" id="PF25498"/>
    </source>
</evidence>
<gene>
    <name evidence="3" type="ORF">PIB30_068675</name>
</gene>
<protein>
    <recommendedName>
        <fullName evidence="2">DUF7912 domain-containing protein</fullName>
    </recommendedName>
</protein>
<dbReference type="Proteomes" id="UP001341840">
    <property type="component" value="Unassembled WGS sequence"/>
</dbReference>
<keyword evidence="4" id="KW-1185">Reference proteome</keyword>
<dbReference type="InterPro" id="IPR057234">
    <property type="entry name" value="DUF7912"/>
</dbReference>
<evidence type="ECO:0000256" key="1">
    <source>
        <dbReference type="SAM" id="Phobius"/>
    </source>
</evidence>
<keyword evidence="1" id="KW-1133">Transmembrane helix</keyword>
<evidence type="ECO:0000313" key="4">
    <source>
        <dbReference type="Proteomes" id="UP001341840"/>
    </source>
</evidence>
<name>A0ABU6VP01_9FABA</name>
<feature type="domain" description="DUF7912" evidence="2">
    <location>
        <begin position="90"/>
        <end position="178"/>
    </location>
</feature>
<dbReference type="Pfam" id="PF25498">
    <property type="entry name" value="DUF7912"/>
    <property type="match status" value="1"/>
</dbReference>
<keyword evidence="1" id="KW-0472">Membrane</keyword>
<dbReference type="PANTHER" id="PTHR34544:SF3">
    <property type="entry name" value="OS07G0155200 PROTEIN"/>
    <property type="match status" value="1"/>
</dbReference>
<organism evidence="3 4">
    <name type="scientific">Stylosanthes scabra</name>
    <dbReference type="NCBI Taxonomy" id="79078"/>
    <lineage>
        <taxon>Eukaryota</taxon>
        <taxon>Viridiplantae</taxon>
        <taxon>Streptophyta</taxon>
        <taxon>Embryophyta</taxon>
        <taxon>Tracheophyta</taxon>
        <taxon>Spermatophyta</taxon>
        <taxon>Magnoliopsida</taxon>
        <taxon>eudicotyledons</taxon>
        <taxon>Gunneridae</taxon>
        <taxon>Pentapetalae</taxon>
        <taxon>rosids</taxon>
        <taxon>fabids</taxon>
        <taxon>Fabales</taxon>
        <taxon>Fabaceae</taxon>
        <taxon>Papilionoideae</taxon>
        <taxon>50 kb inversion clade</taxon>
        <taxon>dalbergioids sensu lato</taxon>
        <taxon>Dalbergieae</taxon>
        <taxon>Pterocarpus clade</taxon>
        <taxon>Stylosanthes</taxon>
    </lineage>
</organism>
<sequence>MYNAFPLQAEVSFRISTHQSFMSSSFSLFPIAVSFVFSFLTSFFRYGCPSMEELEHYNREYKKRLDEIGALGEIPDDLALEVSSPGAERILKVPDDLNRFRDMPMRVCYTKNTESNSTEKDGVFLLESIEKESEVCVWKLADVKENRDPLRKGRPLSRKQKDWRLELPFNMHRMVTLYLD</sequence>
<feature type="transmembrane region" description="Helical" evidence="1">
    <location>
        <begin position="20"/>
        <end position="44"/>
    </location>
</feature>
<accession>A0ABU6VP01</accession>
<keyword evidence="1" id="KW-0812">Transmembrane</keyword>
<reference evidence="3 4" key="1">
    <citation type="journal article" date="2023" name="Plants (Basel)">
        <title>Bridging the Gap: Combining Genomics and Transcriptomics Approaches to Understand Stylosanthes scabra, an Orphan Legume from the Brazilian Caatinga.</title>
        <authorList>
            <person name="Ferreira-Neto J.R.C."/>
            <person name="da Silva M.D."/>
            <person name="Binneck E."/>
            <person name="de Melo N.F."/>
            <person name="da Silva R.H."/>
            <person name="de Melo A.L.T.M."/>
            <person name="Pandolfi V."/>
            <person name="Bustamante F.O."/>
            <person name="Brasileiro-Vidal A.C."/>
            <person name="Benko-Iseppon A.M."/>
        </authorList>
    </citation>
    <scope>NUCLEOTIDE SEQUENCE [LARGE SCALE GENOMIC DNA]</scope>
    <source>
        <tissue evidence="3">Leaves</tissue>
    </source>
</reference>
<evidence type="ECO:0000313" key="3">
    <source>
        <dbReference type="EMBL" id="MED6174403.1"/>
    </source>
</evidence>
<proteinExistence type="predicted"/>
<dbReference type="PANTHER" id="PTHR34544">
    <property type="entry name" value="OSJNBA0006B20.18 PROTEIN"/>
    <property type="match status" value="1"/>
</dbReference>
<dbReference type="EMBL" id="JASCZI010151775">
    <property type="protein sequence ID" value="MED6174403.1"/>
    <property type="molecule type" value="Genomic_DNA"/>
</dbReference>
<comment type="caution">
    <text evidence="3">The sequence shown here is derived from an EMBL/GenBank/DDBJ whole genome shotgun (WGS) entry which is preliminary data.</text>
</comment>